<proteinExistence type="inferred from homology"/>
<keyword evidence="13" id="KW-1185">Reference proteome</keyword>
<evidence type="ECO:0000256" key="9">
    <source>
        <dbReference type="SAM" id="MobiDB-lite"/>
    </source>
</evidence>
<keyword evidence="7" id="KW-0862">Zinc</keyword>
<dbReference type="InterPro" id="IPR004000">
    <property type="entry name" value="Actin"/>
</dbReference>
<dbReference type="PROSITE" id="PS50271">
    <property type="entry name" value="ZF_UBP"/>
    <property type="match status" value="1"/>
</dbReference>
<reference evidence="12 13" key="1">
    <citation type="submission" date="2016-02" db="EMBL/GenBank/DDBJ databases">
        <title>Genome analysis of coral dinoflagellate symbionts highlights evolutionary adaptations to a symbiotic lifestyle.</title>
        <authorList>
            <person name="Aranda M."/>
            <person name="Li Y."/>
            <person name="Liew Y.J."/>
            <person name="Baumgarten S."/>
            <person name="Simakov O."/>
            <person name="Wilson M."/>
            <person name="Piel J."/>
            <person name="Ashoor H."/>
            <person name="Bougouffa S."/>
            <person name="Bajic V.B."/>
            <person name="Ryu T."/>
            <person name="Ravasi T."/>
            <person name="Bayer T."/>
            <person name="Micklem G."/>
            <person name="Kim H."/>
            <person name="Bhak J."/>
            <person name="Lajeunesse T.C."/>
            <person name="Voolstra C.R."/>
        </authorList>
    </citation>
    <scope>NUCLEOTIDE SEQUENCE [LARGE SCALE GENOMIC DNA]</scope>
    <source>
        <strain evidence="12 13">CCMP2467</strain>
    </source>
</reference>
<dbReference type="InterPro" id="IPR052918">
    <property type="entry name" value="Motility_Chemotaxis_Reg"/>
</dbReference>
<dbReference type="GO" id="GO:0006508">
    <property type="term" value="P:proteolysis"/>
    <property type="evidence" value="ECO:0007669"/>
    <property type="project" value="UniProtKB-KW"/>
</dbReference>
<dbReference type="GO" id="GO:0004843">
    <property type="term" value="F:cysteine-type deubiquitinase activity"/>
    <property type="evidence" value="ECO:0007669"/>
    <property type="project" value="UniProtKB-EC"/>
</dbReference>
<evidence type="ECO:0000256" key="2">
    <source>
        <dbReference type="ARBA" id="ARBA00009085"/>
    </source>
</evidence>
<feature type="region of interest" description="Disordered" evidence="9">
    <location>
        <begin position="364"/>
        <end position="460"/>
    </location>
</feature>
<keyword evidence="7" id="KW-0479">Metal-binding</keyword>
<comment type="catalytic activity">
    <reaction evidence="1">
        <text>Thiol-dependent hydrolysis of ester, thioester, amide, peptide and isopeptide bonds formed by the C-terminal Gly of ubiquitin (a 76-residue protein attached to proteins as an intracellular targeting signal).</text>
        <dbReference type="EC" id="3.4.19.12"/>
    </reaction>
</comment>
<dbReference type="InterPro" id="IPR013083">
    <property type="entry name" value="Znf_RING/FYVE/PHD"/>
</dbReference>
<dbReference type="InterPro" id="IPR043129">
    <property type="entry name" value="ATPase_NBD"/>
</dbReference>
<evidence type="ECO:0000259" key="11">
    <source>
        <dbReference type="PROSITE" id="PS50271"/>
    </source>
</evidence>
<evidence type="ECO:0000256" key="1">
    <source>
        <dbReference type="ARBA" id="ARBA00000707"/>
    </source>
</evidence>
<sequence>MFQQQQPERRSELLSQVFWLVSRSSQRQRVRHAAAGAEEQGGEPCEVDDEQRQHQQRRNILKQESVVTQVCRRVFRKAQRDNAAPNFEKSGQVGKHVERIWNALLEGNSAEIATGVFTGAEQTLGVVTGLVRVSIQHLEYGPLAILDWEERFAWEYFNRLPCVFLKVEQTYSLLDVDANRKLQHFNLSESWLLVEDILKRTGEVLRNLGAALTKDFSGVAPLTYVLPDFEEDMAGYLQEEPSSSQQDSNSGRQRVTLTAERVVIPEALFRPQDHGLPLCGLPELVYAAILAVPEETWRPHFGRVVLCGGLARLPGLASRLRLDLRQLLPSHWPVEVIVEEEPELSFWRGAAQHALNSDELWDEARQRAAPDSGGGRWPSSHVDTATFPPQRKDLSIPPPLDGRTGRSQAGGEDLPDMSSPHLHRGRGEGSDFSPGSSGMPSPNGKGRGKGKAKSGPSARRVTTATIIPAVNLVVPSSFAQPDSAPTHRAEEHQPMMGSAEASNTAQPTQKEHFHPSLELQDDKDSAVDVAPALASGNELIPPALSQQPSDASPASSSPASGLAEFYPDLPEELQADLREEGFSTWTPTRKRLKRKAPASDYVQLRKDTVAERICYSSSICSDAWLQHCPAMAEATVRELINFGFSEDRAREAVANIGDVSDVQLAINWLLDHGEEDKGGAVEFKHCPHICELPLGTIVKKAALEFGNPCAKGCKGSENWVCLMCGVTHCGRYVNKHALHHWQETREADSRALTVGEAAAGVCRRDVKRSWHVVEFTTSSGCQSLRFQPSCNWSESPQQACRQVRRTRKSPIATAMSELGLLMLVAGLCCSGADLTWQWTSQRGTSEWDYATALQLDTEGDIVVAGDVAGSFSNSTHFGANDVFLMKFNSSGTWQWTSQRGSKKSDNARALQIDPLGSIFVAGYTMSSLDGNVHQGGSDLFVSKYSKDGSWLWTRQRGSNDWDYGRALQLDQSGHIYIAVYTGGSLDGYRNAGGYDFFVMKLDPSGSWLWTQQRGSAFWDYARALRLDARGNVLVAGYTRGDLDGNENAGGKDVFLAKFGGDGVWQWTRQKGSVADDDALDLGTDAAGNIFITGETSGALHGESAGSSDIFLMKFSRDGAWQWSRQRGTEKFDVAWAIEVDYLDNILVAGYTGGSLDAHVTAGSSDVFVMMFDPSGSWQWTEQRGTPLWDYARALRVNPAGDVFLAGSTQGQLDNGNFSGGEDLFVMKFKRSNISDPEHLPPRLI</sequence>
<comment type="catalytic activity">
    <reaction evidence="6">
        <text>ATP + H2O = ADP + phosphate + H(+)</text>
        <dbReference type="Rhea" id="RHEA:13065"/>
        <dbReference type="ChEBI" id="CHEBI:15377"/>
        <dbReference type="ChEBI" id="CHEBI:15378"/>
        <dbReference type="ChEBI" id="CHEBI:30616"/>
        <dbReference type="ChEBI" id="CHEBI:43474"/>
        <dbReference type="ChEBI" id="CHEBI:456216"/>
    </reaction>
</comment>
<dbReference type="SMART" id="SM00290">
    <property type="entry name" value="ZnF_UBP"/>
    <property type="match status" value="1"/>
</dbReference>
<keyword evidence="7" id="KW-0863">Zinc-finger</keyword>
<organism evidence="12 13">
    <name type="scientific">Symbiodinium microadriaticum</name>
    <name type="common">Dinoflagellate</name>
    <name type="synonym">Zooxanthella microadriatica</name>
    <dbReference type="NCBI Taxonomy" id="2951"/>
    <lineage>
        <taxon>Eukaryota</taxon>
        <taxon>Sar</taxon>
        <taxon>Alveolata</taxon>
        <taxon>Dinophyceae</taxon>
        <taxon>Suessiales</taxon>
        <taxon>Symbiodiniaceae</taxon>
        <taxon>Symbiodinium</taxon>
    </lineage>
</organism>
<evidence type="ECO:0000256" key="6">
    <source>
        <dbReference type="ARBA" id="ARBA00049360"/>
    </source>
</evidence>
<dbReference type="Pfam" id="PF00022">
    <property type="entry name" value="Actin"/>
    <property type="match status" value="1"/>
</dbReference>
<dbReference type="EMBL" id="LSRX01001471">
    <property type="protein sequence ID" value="OLP79538.1"/>
    <property type="molecule type" value="Genomic_DNA"/>
</dbReference>
<dbReference type="AlphaFoldDB" id="A0A1Q9C9E6"/>
<comment type="similarity">
    <text evidence="2">Belongs to the peptidase C19 family.</text>
</comment>
<feature type="region of interest" description="Disordered" evidence="9">
    <location>
        <begin position="31"/>
        <end position="51"/>
    </location>
</feature>
<evidence type="ECO:0000313" key="12">
    <source>
        <dbReference type="EMBL" id="OLP79538.1"/>
    </source>
</evidence>
<dbReference type="Gene3D" id="2.80.10.50">
    <property type="match status" value="2"/>
</dbReference>
<evidence type="ECO:0000256" key="7">
    <source>
        <dbReference type="PROSITE-ProRule" id="PRU00502"/>
    </source>
</evidence>
<feature type="compositionally biased region" description="Low complexity" evidence="9">
    <location>
        <begin position="430"/>
        <end position="444"/>
    </location>
</feature>
<dbReference type="SUPFAM" id="SSF46934">
    <property type="entry name" value="UBA-like"/>
    <property type="match status" value="1"/>
</dbReference>
<dbReference type="Proteomes" id="UP000186817">
    <property type="component" value="Unassembled WGS sequence"/>
</dbReference>
<dbReference type="Pfam" id="PF02148">
    <property type="entry name" value="zf-UBP"/>
    <property type="match status" value="1"/>
</dbReference>
<dbReference type="PROSITE" id="PS50030">
    <property type="entry name" value="UBA"/>
    <property type="match status" value="1"/>
</dbReference>
<dbReference type="Gene3D" id="3.30.40.10">
    <property type="entry name" value="Zinc/RING finger domain, C3HC4 (zinc finger)"/>
    <property type="match status" value="1"/>
</dbReference>
<dbReference type="InterPro" id="IPR001607">
    <property type="entry name" value="Znf_UBP"/>
</dbReference>
<feature type="region of interest" description="Disordered" evidence="9">
    <location>
        <begin position="478"/>
        <end position="526"/>
    </location>
</feature>
<dbReference type="OrthoDB" id="439445at2759"/>
<protein>
    <recommendedName>
        <fullName evidence="3">ubiquitinyl hydrolase 1</fullName>
        <ecNumber evidence="3">3.4.19.12</ecNumber>
    </recommendedName>
</protein>
<gene>
    <name evidence="12" type="primary">ACTR6</name>
    <name evidence="12" type="ORF">AK812_SmicGene40149</name>
</gene>
<evidence type="ECO:0000259" key="10">
    <source>
        <dbReference type="PROSITE" id="PS50030"/>
    </source>
</evidence>
<dbReference type="PANTHER" id="PTHR35580">
    <property type="entry name" value="CELL SURFACE GLYCOPROTEIN (S-LAYER PROTEIN)-LIKE PROTEIN"/>
    <property type="match status" value="1"/>
</dbReference>
<dbReference type="Gene3D" id="1.10.8.10">
    <property type="entry name" value="DNA helicase RuvA subunit, C-terminal domain"/>
    <property type="match status" value="1"/>
</dbReference>
<evidence type="ECO:0000313" key="13">
    <source>
        <dbReference type="Proteomes" id="UP000186817"/>
    </source>
</evidence>
<name>A0A1Q9C9E6_SYMMI</name>
<comment type="caution">
    <text evidence="12">The sequence shown here is derived from an EMBL/GenBank/DDBJ whole genome shotgun (WGS) entry which is preliminary data.</text>
</comment>
<evidence type="ECO:0000256" key="3">
    <source>
        <dbReference type="ARBA" id="ARBA00012759"/>
    </source>
</evidence>
<feature type="compositionally biased region" description="Low complexity" evidence="9">
    <location>
        <begin position="541"/>
        <end position="563"/>
    </location>
</feature>
<dbReference type="InterPro" id="IPR015940">
    <property type="entry name" value="UBA"/>
</dbReference>
<accession>A0A1Q9C9E6</accession>
<dbReference type="SUPFAM" id="SSF57850">
    <property type="entry name" value="RING/U-box"/>
    <property type="match status" value="1"/>
</dbReference>
<dbReference type="SUPFAM" id="SSF53067">
    <property type="entry name" value="Actin-like ATPase domain"/>
    <property type="match status" value="1"/>
</dbReference>
<dbReference type="InterPro" id="IPR009060">
    <property type="entry name" value="UBA-like_sf"/>
</dbReference>
<dbReference type="PANTHER" id="PTHR35580:SF1">
    <property type="entry name" value="PHYTASE-LIKE DOMAIN-CONTAINING PROTEIN"/>
    <property type="match status" value="1"/>
</dbReference>
<comment type="similarity">
    <text evidence="8">Belongs to the actin family.</text>
</comment>
<feature type="domain" description="UBA" evidence="10">
    <location>
        <begin position="630"/>
        <end position="672"/>
    </location>
</feature>
<feature type="compositionally biased region" description="Basic and acidic residues" evidence="9">
    <location>
        <begin position="509"/>
        <end position="526"/>
    </location>
</feature>
<dbReference type="SMART" id="SM00268">
    <property type="entry name" value="ACTIN"/>
    <property type="match status" value="1"/>
</dbReference>
<evidence type="ECO:0000256" key="4">
    <source>
        <dbReference type="ARBA" id="ARBA00022670"/>
    </source>
</evidence>
<feature type="region of interest" description="Disordered" evidence="9">
    <location>
        <begin position="539"/>
        <end position="564"/>
    </location>
</feature>
<dbReference type="GO" id="GO:0008270">
    <property type="term" value="F:zinc ion binding"/>
    <property type="evidence" value="ECO:0007669"/>
    <property type="project" value="UniProtKB-KW"/>
</dbReference>
<keyword evidence="4" id="KW-0645">Protease</keyword>
<dbReference type="Gene3D" id="3.30.420.40">
    <property type="match status" value="1"/>
</dbReference>
<dbReference type="SUPFAM" id="SSF50998">
    <property type="entry name" value="Quinoprotein alcohol dehydrogenase-like"/>
    <property type="match status" value="1"/>
</dbReference>
<evidence type="ECO:0000256" key="5">
    <source>
        <dbReference type="ARBA" id="ARBA00022807"/>
    </source>
</evidence>
<evidence type="ECO:0000256" key="8">
    <source>
        <dbReference type="RuleBase" id="RU000487"/>
    </source>
</evidence>
<keyword evidence="5" id="KW-0788">Thiol protease</keyword>
<keyword evidence="5" id="KW-0378">Hydrolase</keyword>
<dbReference type="EC" id="3.4.19.12" evidence="3"/>
<feature type="domain" description="UBP-type" evidence="11">
    <location>
        <begin position="684"/>
        <end position="783"/>
    </location>
</feature>
<dbReference type="Pfam" id="PF22562">
    <property type="entry name" value="UBA_7"/>
    <property type="match status" value="1"/>
</dbReference>
<dbReference type="InterPro" id="IPR011047">
    <property type="entry name" value="Quinoprotein_ADH-like_sf"/>
</dbReference>